<dbReference type="GO" id="GO:0016791">
    <property type="term" value="F:phosphatase activity"/>
    <property type="evidence" value="ECO:0007669"/>
    <property type="project" value="TreeGrafter"/>
</dbReference>
<dbReference type="AlphaFoldDB" id="A0A831SUW9"/>
<organism evidence="2">
    <name type="scientific">Prosthecochloris aestuarii</name>
    <dbReference type="NCBI Taxonomy" id="1102"/>
    <lineage>
        <taxon>Bacteria</taxon>
        <taxon>Pseudomonadati</taxon>
        <taxon>Chlorobiota</taxon>
        <taxon>Chlorobiia</taxon>
        <taxon>Chlorobiales</taxon>
        <taxon>Chlorobiaceae</taxon>
        <taxon>Prosthecochloris</taxon>
    </lineage>
</organism>
<dbReference type="PANTHER" id="PTHR42850:SF4">
    <property type="entry name" value="ZINC-DEPENDENT ENDOPOLYPHOSPHATASE"/>
    <property type="match status" value="1"/>
</dbReference>
<feature type="domain" description="Calcineurin-like phosphoesterase" evidence="1">
    <location>
        <begin position="11"/>
        <end position="192"/>
    </location>
</feature>
<dbReference type="Gene3D" id="3.60.21.10">
    <property type="match status" value="1"/>
</dbReference>
<dbReference type="PANTHER" id="PTHR42850">
    <property type="entry name" value="METALLOPHOSPHOESTERASE"/>
    <property type="match status" value="1"/>
</dbReference>
<dbReference type="InterPro" id="IPR050126">
    <property type="entry name" value="Ap4A_hydrolase"/>
</dbReference>
<sequence length="231" mass="26570">MQDTLCEQQRMIAIGDIHGCRQTLEQLIETLAPRPDDQLVFLGDYIDRGPDSKGVIDYLLQLRRTFRCFFLMGNHELMFLDYLESGDPGTWLDNGGRETLASYTVQDGHHLPEAHIDFMKACSYILETEHFVFVHGGLDPEMSIQDNRRYMQPADFCWIRTHLRRSYVETRRYNWKKTVVCGHTPSPDIINLGKLISLDTGCVYDGTDSLGKLSAVILPERKVIQVSNQDR</sequence>
<gene>
    <name evidence="2" type="ORF">ENN50_10015</name>
</gene>
<evidence type="ECO:0000313" key="2">
    <source>
        <dbReference type="EMBL" id="HED31985.1"/>
    </source>
</evidence>
<dbReference type="GO" id="GO:0008803">
    <property type="term" value="F:bis(5'-nucleosyl)-tetraphosphatase (symmetrical) activity"/>
    <property type="evidence" value="ECO:0007669"/>
    <property type="project" value="TreeGrafter"/>
</dbReference>
<dbReference type="EMBL" id="DSBW01000226">
    <property type="protein sequence ID" value="HED31985.1"/>
    <property type="molecule type" value="Genomic_DNA"/>
</dbReference>
<dbReference type="InterPro" id="IPR004843">
    <property type="entry name" value="Calcineurin-like_PHP"/>
</dbReference>
<dbReference type="GO" id="GO:0110154">
    <property type="term" value="P:RNA decapping"/>
    <property type="evidence" value="ECO:0007669"/>
    <property type="project" value="TreeGrafter"/>
</dbReference>
<dbReference type="GO" id="GO:0005737">
    <property type="term" value="C:cytoplasm"/>
    <property type="evidence" value="ECO:0007669"/>
    <property type="project" value="TreeGrafter"/>
</dbReference>
<name>A0A831SUW9_PROAE</name>
<dbReference type="CDD" id="cd00144">
    <property type="entry name" value="MPP_PPP_family"/>
    <property type="match status" value="1"/>
</dbReference>
<dbReference type="Proteomes" id="UP000886335">
    <property type="component" value="Unassembled WGS sequence"/>
</dbReference>
<evidence type="ECO:0000259" key="1">
    <source>
        <dbReference type="Pfam" id="PF00149"/>
    </source>
</evidence>
<accession>A0A831SUW9</accession>
<dbReference type="PRINTS" id="PR00114">
    <property type="entry name" value="STPHPHTASE"/>
</dbReference>
<proteinExistence type="predicted"/>
<dbReference type="InterPro" id="IPR006186">
    <property type="entry name" value="Ser/Thr-sp_prot-phosphatase"/>
</dbReference>
<reference evidence="2" key="1">
    <citation type="journal article" date="2020" name="mSystems">
        <title>Genome- and Community-Level Interaction Insights into Carbon Utilization and Element Cycling Functions of Hydrothermarchaeota in Hydrothermal Sediment.</title>
        <authorList>
            <person name="Zhou Z."/>
            <person name="Liu Y."/>
            <person name="Xu W."/>
            <person name="Pan J."/>
            <person name="Luo Z.H."/>
            <person name="Li M."/>
        </authorList>
    </citation>
    <scope>NUCLEOTIDE SEQUENCE [LARGE SCALE GENOMIC DNA]</scope>
    <source>
        <strain evidence="2">SpSt-1181</strain>
    </source>
</reference>
<protein>
    <submittedName>
        <fullName evidence="2">Serine/threonine protein phosphatase</fullName>
    </submittedName>
</protein>
<dbReference type="SUPFAM" id="SSF56300">
    <property type="entry name" value="Metallo-dependent phosphatases"/>
    <property type="match status" value="1"/>
</dbReference>
<comment type="caution">
    <text evidence="2">The sequence shown here is derived from an EMBL/GenBank/DDBJ whole genome shotgun (WGS) entry which is preliminary data.</text>
</comment>
<dbReference type="Pfam" id="PF00149">
    <property type="entry name" value="Metallophos"/>
    <property type="match status" value="1"/>
</dbReference>
<dbReference type="InterPro" id="IPR029052">
    <property type="entry name" value="Metallo-depent_PP-like"/>
</dbReference>